<name>A0ABV1ECL7_9FIRM</name>
<evidence type="ECO:0000313" key="2">
    <source>
        <dbReference type="Proteomes" id="UP001464378"/>
    </source>
</evidence>
<gene>
    <name evidence="1" type="ORF">WMO64_16530</name>
</gene>
<sequence>MKKLIAVIVLAGALVLLGGCRESDRVSHNISQEADNFNVTRKITVINVRDDTVLYELIGNFAMTNEGNNELSVISEVGEGQYKKDFIYLSEWTTYIVQDVSGAYVDKYHYEVNILPQMIGGVTVTTDD</sequence>
<accession>A0ABV1ECL7</accession>
<dbReference type="Pfam" id="PF25682">
    <property type="entry name" value="Phage_VG64"/>
    <property type="match status" value="1"/>
</dbReference>
<dbReference type="InterPro" id="IPR058243">
    <property type="entry name" value="Phage_VG64"/>
</dbReference>
<evidence type="ECO:0000313" key="1">
    <source>
        <dbReference type="EMBL" id="MEQ2445059.1"/>
    </source>
</evidence>
<comment type="caution">
    <text evidence="1">The sequence shown here is derived from an EMBL/GenBank/DDBJ whole genome shotgun (WGS) entry which is preliminary data.</text>
</comment>
<reference evidence="1 2" key="1">
    <citation type="submission" date="2024-03" db="EMBL/GenBank/DDBJ databases">
        <title>Human intestinal bacterial collection.</title>
        <authorList>
            <person name="Pauvert C."/>
            <person name="Hitch T.C.A."/>
            <person name="Clavel T."/>
        </authorList>
    </citation>
    <scope>NUCLEOTIDE SEQUENCE [LARGE SCALE GENOMIC DNA]</scope>
    <source>
        <strain evidence="1 2">CLA-AP-H29</strain>
    </source>
</reference>
<protein>
    <submittedName>
        <fullName evidence="1">Uncharacterized protein</fullName>
    </submittedName>
</protein>
<organism evidence="1 2">
    <name type="scientific">Pseudoflavonifractor intestinihominis</name>
    <dbReference type="NCBI Taxonomy" id="3133171"/>
    <lineage>
        <taxon>Bacteria</taxon>
        <taxon>Bacillati</taxon>
        <taxon>Bacillota</taxon>
        <taxon>Clostridia</taxon>
        <taxon>Eubacteriales</taxon>
        <taxon>Oscillospiraceae</taxon>
        <taxon>Pseudoflavonifractor</taxon>
    </lineage>
</organism>
<dbReference type="PROSITE" id="PS51257">
    <property type="entry name" value="PROKAR_LIPOPROTEIN"/>
    <property type="match status" value="1"/>
</dbReference>
<proteinExistence type="predicted"/>
<dbReference type="EMBL" id="JBBMFK010000043">
    <property type="protein sequence ID" value="MEQ2445059.1"/>
    <property type="molecule type" value="Genomic_DNA"/>
</dbReference>
<dbReference type="RefSeq" id="WP_349232691.1">
    <property type="nucleotide sequence ID" value="NZ_JBBMFK010000043.1"/>
</dbReference>
<keyword evidence="2" id="KW-1185">Reference proteome</keyword>
<dbReference type="Proteomes" id="UP001464378">
    <property type="component" value="Unassembled WGS sequence"/>
</dbReference>